<feature type="region of interest" description="Disordered" evidence="2">
    <location>
        <begin position="326"/>
        <end position="371"/>
    </location>
</feature>
<dbReference type="GO" id="GO:0006511">
    <property type="term" value="P:ubiquitin-dependent protein catabolic process"/>
    <property type="evidence" value="ECO:0007669"/>
    <property type="project" value="TreeGrafter"/>
</dbReference>
<dbReference type="STRING" id="35608.A0A2U1QJJ3"/>
<dbReference type="AlphaFoldDB" id="A0A2U1QJJ3"/>
<keyword evidence="5" id="KW-1185">Reference proteome</keyword>
<evidence type="ECO:0000256" key="1">
    <source>
        <dbReference type="SAM" id="Coils"/>
    </source>
</evidence>
<sequence length="371" mass="41806">MEEIIINIICSNKDMYSVCSSVGSKVVDFKDLLAQISCISSYKHMLIYRGMTLEDHRTLGSYGLQESHTIHMKVVPNPRFILTETTPLSDTTTGGPGLDRLYPAISMIMQSLLSNTQFMEQIIDQNPQLHDYIPQLTEMMQNPEVVRRLTSPHMMQEQETEKGLAEQLEEVEKDRDQWLSVSSAQARKIQALEEQLAERSRVIEKLEAENKQLVAEVAQSEVIRQNVVKELLPAACRRLFSSVEYKKSLGRVYSLSFTAGWLGGVGIQRKQEDLEKILAGTKKLNMEAPAIWKAEYKKLFQAEYPYIQKLAESFCLPLGDLMNLQPAEPIPPEKAAPSKDAQTTSPPANQSLTIPQVDNPSDHGDNVNEQV</sequence>
<feature type="compositionally biased region" description="Basic and acidic residues" evidence="2">
    <location>
        <begin position="360"/>
        <end position="371"/>
    </location>
</feature>
<dbReference type="SUPFAM" id="SSF54236">
    <property type="entry name" value="Ubiquitin-like"/>
    <property type="match status" value="1"/>
</dbReference>
<evidence type="ECO:0000313" key="5">
    <source>
        <dbReference type="Proteomes" id="UP000245207"/>
    </source>
</evidence>
<dbReference type="GO" id="GO:0031593">
    <property type="term" value="F:polyubiquitin modification-dependent protein binding"/>
    <property type="evidence" value="ECO:0007669"/>
    <property type="project" value="TreeGrafter"/>
</dbReference>
<dbReference type="InterPro" id="IPR029071">
    <property type="entry name" value="Ubiquitin-like_domsf"/>
</dbReference>
<dbReference type="InterPro" id="IPR015496">
    <property type="entry name" value="Ubiquilin"/>
</dbReference>
<reference evidence="4 5" key="1">
    <citation type="journal article" date="2018" name="Mol. Plant">
        <title>The genome of Artemisia annua provides insight into the evolution of Asteraceae family and artemisinin biosynthesis.</title>
        <authorList>
            <person name="Shen Q."/>
            <person name="Zhang L."/>
            <person name="Liao Z."/>
            <person name="Wang S."/>
            <person name="Yan T."/>
            <person name="Shi P."/>
            <person name="Liu M."/>
            <person name="Fu X."/>
            <person name="Pan Q."/>
            <person name="Wang Y."/>
            <person name="Lv Z."/>
            <person name="Lu X."/>
            <person name="Zhang F."/>
            <person name="Jiang W."/>
            <person name="Ma Y."/>
            <person name="Chen M."/>
            <person name="Hao X."/>
            <person name="Li L."/>
            <person name="Tang Y."/>
            <person name="Lv G."/>
            <person name="Zhou Y."/>
            <person name="Sun X."/>
            <person name="Brodelius P.E."/>
            <person name="Rose J.K.C."/>
            <person name="Tang K."/>
        </authorList>
    </citation>
    <scope>NUCLEOTIDE SEQUENCE [LARGE SCALE GENOMIC DNA]</scope>
    <source>
        <strain evidence="5">cv. Huhao1</strain>
        <tissue evidence="4">Leaf</tissue>
    </source>
</reference>
<dbReference type="Pfam" id="PF00240">
    <property type="entry name" value="ubiquitin"/>
    <property type="match status" value="1"/>
</dbReference>
<dbReference type="Gene3D" id="3.10.20.90">
    <property type="entry name" value="Phosphatidylinositol 3-kinase Catalytic Subunit, Chain A, domain 1"/>
    <property type="match status" value="1"/>
</dbReference>
<evidence type="ECO:0000313" key="4">
    <source>
        <dbReference type="EMBL" id="PWA98145.1"/>
    </source>
</evidence>
<dbReference type="Pfam" id="PF23195">
    <property type="entry name" value="UBQLN1"/>
    <property type="match status" value="1"/>
</dbReference>
<dbReference type="PANTHER" id="PTHR10677">
    <property type="entry name" value="UBIQUILIN"/>
    <property type="match status" value="1"/>
</dbReference>
<dbReference type="SMART" id="SM00213">
    <property type="entry name" value="UBQ"/>
    <property type="match status" value="1"/>
</dbReference>
<feature type="compositionally biased region" description="Polar residues" evidence="2">
    <location>
        <begin position="340"/>
        <end position="359"/>
    </location>
</feature>
<gene>
    <name evidence="4" type="ORF">CTI12_AA004380</name>
</gene>
<comment type="caution">
    <text evidence="4">The sequence shown here is derived from an EMBL/GenBank/DDBJ whole genome shotgun (WGS) entry which is preliminary data.</text>
</comment>
<dbReference type="EMBL" id="PKPP01000080">
    <property type="protein sequence ID" value="PWA98145.1"/>
    <property type="molecule type" value="Genomic_DNA"/>
</dbReference>
<feature type="coiled-coil region" evidence="1">
    <location>
        <begin position="154"/>
        <end position="223"/>
    </location>
</feature>
<feature type="domain" description="Ubiquitin-like" evidence="3">
    <location>
        <begin position="4"/>
        <end position="72"/>
    </location>
</feature>
<proteinExistence type="predicted"/>
<evidence type="ECO:0000259" key="3">
    <source>
        <dbReference type="PROSITE" id="PS50053"/>
    </source>
</evidence>
<keyword evidence="1" id="KW-0175">Coiled coil</keyword>
<dbReference type="GO" id="GO:0005829">
    <property type="term" value="C:cytosol"/>
    <property type="evidence" value="ECO:0007669"/>
    <property type="project" value="TreeGrafter"/>
</dbReference>
<dbReference type="PROSITE" id="PS50053">
    <property type="entry name" value="UBIQUITIN_2"/>
    <property type="match status" value="1"/>
</dbReference>
<dbReference type="PANTHER" id="PTHR10677:SF3">
    <property type="entry name" value="FI07626P-RELATED"/>
    <property type="match status" value="1"/>
</dbReference>
<dbReference type="Proteomes" id="UP000245207">
    <property type="component" value="Unassembled WGS sequence"/>
</dbReference>
<name>A0A2U1QJJ3_ARTAN</name>
<dbReference type="OrthoDB" id="267397at2759"/>
<accession>A0A2U1QJJ3</accession>
<evidence type="ECO:0000256" key="2">
    <source>
        <dbReference type="SAM" id="MobiDB-lite"/>
    </source>
</evidence>
<protein>
    <recommendedName>
        <fullName evidence="3">Ubiquitin-like domain-containing protein</fullName>
    </recommendedName>
</protein>
<organism evidence="4 5">
    <name type="scientific">Artemisia annua</name>
    <name type="common">Sweet wormwood</name>
    <dbReference type="NCBI Taxonomy" id="35608"/>
    <lineage>
        <taxon>Eukaryota</taxon>
        <taxon>Viridiplantae</taxon>
        <taxon>Streptophyta</taxon>
        <taxon>Embryophyta</taxon>
        <taxon>Tracheophyta</taxon>
        <taxon>Spermatophyta</taxon>
        <taxon>Magnoliopsida</taxon>
        <taxon>eudicotyledons</taxon>
        <taxon>Gunneridae</taxon>
        <taxon>Pentapetalae</taxon>
        <taxon>asterids</taxon>
        <taxon>campanulids</taxon>
        <taxon>Asterales</taxon>
        <taxon>Asteraceae</taxon>
        <taxon>Asteroideae</taxon>
        <taxon>Anthemideae</taxon>
        <taxon>Artemisiinae</taxon>
        <taxon>Artemisia</taxon>
    </lineage>
</organism>
<dbReference type="InterPro" id="IPR000626">
    <property type="entry name" value="Ubiquitin-like_dom"/>
</dbReference>